<dbReference type="EMBL" id="CP001739">
    <property type="protein sequence ID" value="ACZ08625.1"/>
    <property type="molecule type" value="Genomic_DNA"/>
</dbReference>
<reference evidence="1 2" key="2">
    <citation type="journal article" date="2010" name="Stand. Genomic Sci.">
        <title>Complete genome sequence of Sebaldella termitidis type strain (NCTC 11300).</title>
        <authorList>
            <person name="Harmon-Smith M."/>
            <person name="Celia L."/>
            <person name="Chertkov O."/>
            <person name="Lapidus A."/>
            <person name="Copeland A."/>
            <person name="Glavina Del Rio T."/>
            <person name="Nolan M."/>
            <person name="Lucas S."/>
            <person name="Tice H."/>
            <person name="Cheng J.F."/>
            <person name="Han C."/>
            <person name="Detter J.C."/>
            <person name="Bruce D."/>
            <person name="Goodwin L."/>
            <person name="Pitluck S."/>
            <person name="Pati A."/>
            <person name="Liolios K."/>
            <person name="Ivanova N."/>
            <person name="Mavromatis K."/>
            <person name="Mikhailova N."/>
            <person name="Chen A."/>
            <person name="Palaniappan K."/>
            <person name="Land M."/>
            <person name="Hauser L."/>
            <person name="Chang Y.J."/>
            <person name="Jeffries C.D."/>
            <person name="Brettin T."/>
            <person name="Goker M."/>
            <person name="Beck B."/>
            <person name="Bristow J."/>
            <person name="Eisen J.A."/>
            <person name="Markowitz V."/>
            <person name="Hugenholtz P."/>
            <person name="Kyrpides N.C."/>
            <person name="Klenk H.P."/>
            <person name="Chen F."/>
        </authorList>
    </citation>
    <scope>NUCLEOTIDE SEQUENCE [LARGE SCALE GENOMIC DNA]</scope>
    <source>
        <strain evidence="2">ATCC 33386 / NCTC 11300</strain>
    </source>
</reference>
<dbReference type="AlphaFoldDB" id="D1AIP1"/>
<accession>D1AIP1</accession>
<protein>
    <submittedName>
        <fullName evidence="1">Uncharacterized protein</fullName>
    </submittedName>
</protein>
<dbReference type="KEGG" id="str:Sterm_1767"/>
<reference evidence="2" key="1">
    <citation type="submission" date="2009-09" db="EMBL/GenBank/DDBJ databases">
        <title>The complete chromosome of Sebaldella termitidis ATCC 33386.</title>
        <authorList>
            <consortium name="US DOE Joint Genome Institute (JGI-PGF)"/>
            <person name="Lucas S."/>
            <person name="Copeland A."/>
            <person name="Lapidus A."/>
            <person name="Glavina del Rio T."/>
            <person name="Dalin E."/>
            <person name="Tice H."/>
            <person name="Bruce D."/>
            <person name="Goodwin L."/>
            <person name="Pitluck S."/>
            <person name="Kyrpides N."/>
            <person name="Mavromatis K."/>
            <person name="Ivanova N."/>
            <person name="Mikhailova N."/>
            <person name="Sims D."/>
            <person name="Meincke L."/>
            <person name="Brettin T."/>
            <person name="Detter J.C."/>
            <person name="Han C."/>
            <person name="Larimer F."/>
            <person name="Land M."/>
            <person name="Hauser L."/>
            <person name="Markowitz V."/>
            <person name="Cheng J.F."/>
            <person name="Hugenholtz P."/>
            <person name="Woyke T."/>
            <person name="Wu D."/>
            <person name="Eisen J.A."/>
        </authorList>
    </citation>
    <scope>NUCLEOTIDE SEQUENCE [LARGE SCALE GENOMIC DNA]</scope>
    <source>
        <strain evidence="2">ATCC 33386 / NCTC 11300</strain>
    </source>
</reference>
<sequence>MNILLMIIIILAAGGTAYILYKKNKLDKTVEYLVKLLEIYGKHVLNKVKLVLLINTLRTWVLANTENKVLKFFIELFWPEEDLLWIALDVENTNSKNQAVNSIPDAVISKTVDNILNNTKYTNNDFSTTTNLKITEKDRGYLEAYLEGQINKLEEARIGIKGGIKF</sequence>
<name>D1AIP1_SEBTE</name>
<dbReference type="Proteomes" id="UP000000845">
    <property type="component" value="Chromosome"/>
</dbReference>
<evidence type="ECO:0000313" key="2">
    <source>
        <dbReference type="Proteomes" id="UP000000845"/>
    </source>
</evidence>
<keyword evidence="2" id="KW-1185">Reference proteome</keyword>
<gene>
    <name evidence="1" type="ordered locus">Sterm_1767</name>
</gene>
<evidence type="ECO:0000313" key="1">
    <source>
        <dbReference type="EMBL" id="ACZ08625.1"/>
    </source>
</evidence>
<proteinExistence type="predicted"/>
<dbReference type="RefSeq" id="WP_012861221.1">
    <property type="nucleotide sequence ID" value="NC_013517.1"/>
</dbReference>
<dbReference type="HOGENOM" id="CLU_1601553_0_0_0"/>
<organism evidence="1 2">
    <name type="scientific">Sebaldella termitidis (strain ATCC 33386 / NCTC 11300)</name>
    <dbReference type="NCBI Taxonomy" id="526218"/>
    <lineage>
        <taxon>Bacteria</taxon>
        <taxon>Fusobacteriati</taxon>
        <taxon>Fusobacteriota</taxon>
        <taxon>Fusobacteriia</taxon>
        <taxon>Fusobacteriales</taxon>
        <taxon>Leptotrichiaceae</taxon>
        <taxon>Sebaldella</taxon>
    </lineage>
</organism>
<dbReference type="STRING" id="526218.Sterm_1767"/>